<dbReference type="EMBL" id="CADCUV010000054">
    <property type="protein sequence ID" value="CAA9401932.1"/>
    <property type="molecule type" value="Genomic_DNA"/>
</dbReference>
<comment type="subcellular location">
    <subcellularLocation>
        <location evidence="1">Cell membrane</location>
        <topology evidence="1">Multi-pass membrane protein</topology>
    </subcellularLocation>
</comment>
<keyword evidence="4" id="KW-1003">Cell membrane</keyword>
<evidence type="ECO:0000256" key="6">
    <source>
        <dbReference type="ARBA" id="ARBA00022989"/>
    </source>
</evidence>
<name>A0A6J4NZH6_9ACTN</name>
<evidence type="ECO:0000256" key="7">
    <source>
        <dbReference type="ARBA" id="ARBA00023136"/>
    </source>
</evidence>
<evidence type="ECO:0000259" key="9">
    <source>
        <dbReference type="Pfam" id="PF03600"/>
    </source>
</evidence>
<proteinExistence type="inferred from homology"/>
<organism evidence="10">
    <name type="scientific">uncultured Rubrobacteraceae bacterium</name>
    <dbReference type="NCBI Taxonomy" id="349277"/>
    <lineage>
        <taxon>Bacteria</taxon>
        <taxon>Bacillati</taxon>
        <taxon>Actinomycetota</taxon>
        <taxon>Rubrobacteria</taxon>
        <taxon>Rubrobacterales</taxon>
        <taxon>Rubrobacteraceae</taxon>
        <taxon>environmental samples</taxon>
    </lineage>
</organism>
<feature type="transmembrane region" description="Helical" evidence="8">
    <location>
        <begin position="277"/>
        <end position="300"/>
    </location>
</feature>
<comment type="similarity">
    <text evidence="2">Belongs to the CitM (TC 2.A.11) transporter family.</text>
</comment>
<feature type="transmembrane region" description="Helical" evidence="8">
    <location>
        <begin position="90"/>
        <end position="123"/>
    </location>
</feature>
<evidence type="ECO:0000313" key="10">
    <source>
        <dbReference type="EMBL" id="CAA9401932.1"/>
    </source>
</evidence>
<gene>
    <name evidence="10" type="ORF">AVDCRST_MAG22-1154</name>
</gene>
<feature type="transmembrane region" description="Helical" evidence="8">
    <location>
        <begin position="400"/>
        <end position="421"/>
    </location>
</feature>
<dbReference type="InterPro" id="IPR000802">
    <property type="entry name" value="Arsenical_pump_ArsB"/>
</dbReference>
<evidence type="ECO:0000256" key="2">
    <source>
        <dbReference type="ARBA" id="ARBA00009843"/>
    </source>
</evidence>
<dbReference type="GO" id="GO:0005886">
    <property type="term" value="C:plasma membrane"/>
    <property type="evidence" value="ECO:0007669"/>
    <property type="project" value="UniProtKB-SubCell"/>
</dbReference>
<feature type="domain" description="Citrate transporter-like" evidence="9">
    <location>
        <begin position="12"/>
        <end position="365"/>
    </location>
</feature>
<sequence>MMLFSLAVFAVVLFVFAVDLVHRTPAALAGGILLVIAGAIGQEEAIEAVHWETLGLLVGMMILVGILKDSGVFGYLAIKSAQAAGGRPGLVLIYLAGITAVLSAFLDNVTTVLLMFPVTLVIARILEEDPIPFLIVEVLASNIGGTATLVGDPPNIIIGTVVEELTFMDFIVNLAPPIAVILLVTLGLVWLVHGRKLRTSEEDRKGIMALEAAEEIEDRKLLVRAGAVCGATVIGFFLQQVTGLNPAVVALAGAAVAMLICGPEVESVLHEVEWPTILFFVGLFVMVGALESTGFIELVAQSLASASGSLAGTAMIVMWGSAFASGIVDNIPFTATMIPVVEGIAETRGYDAATTEPLWWSLSLGACLGGNLTLIGASTNLVVAGLVAREGLTAFTFLRFMLWGLPLTLVALTISSAYVLVFQLG</sequence>
<reference evidence="10" key="1">
    <citation type="submission" date="2020-02" db="EMBL/GenBank/DDBJ databases">
        <authorList>
            <person name="Meier V. D."/>
        </authorList>
    </citation>
    <scope>NUCLEOTIDE SEQUENCE</scope>
    <source>
        <strain evidence="10">AVDCRST_MAG22</strain>
    </source>
</reference>
<keyword evidence="7 8" id="KW-0472">Membrane</keyword>
<dbReference type="InterPro" id="IPR051475">
    <property type="entry name" value="Diverse_Ion_Transporter"/>
</dbReference>
<evidence type="ECO:0000256" key="1">
    <source>
        <dbReference type="ARBA" id="ARBA00004651"/>
    </source>
</evidence>
<feature type="transmembrane region" description="Helical" evidence="8">
    <location>
        <begin position="244"/>
        <end position="265"/>
    </location>
</feature>
<evidence type="ECO:0000256" key="8">
    <source>
        <dbReference type="SAM" id="Phobius"/>
    </source>
</evidence>
<feature type="transmembrane region" description="Helical" evidence="8">
    <location>
        <begin position="221"/>
        <end position="238"/>
    </location>
</feature>
<evidence type="ECO:0000256" key="3">
    <source>
        <dbReference type="ARBA" id="ARBA00022448"/>
    </source>
</evidence>
<evidence type="ECO:0000256" key="4">
    <source>
        <dbReference type="ARBA" id="ARBA00022475"/>
    </source>
</evidence>
<feature type="transmembrane region" description="Helical" evidence="8">
    <location>
        <begin position="54"/>
        <end position="78"/>
    </location>
</feature>
<evidence type="ECO:0000256" key="5">
    <source>
        <dbReference type="ARBA" id="ARBA00022692"/>
    </source>
</evidence>
<dbReference type="PRINTS" id="PR00758">
    <property type="entry name" value="ARSENICPUMP"/>
</dbReference>
<keyword evidence="5 8" id="KW-0812">Transmembrane</keyword>
<keyword evidence="6 8" id="KW-1133">Transmembrane helix</keyword>
<dbReference type="CDD" id="cd01116">
    <property type="entry name" value="P_permease"/>
    <property type="match status" value="1"/>
</dbReference>
<dbReference type="PANTHER" id="PTHR43568">
    <property type="entry name" value="P PROTEIN"/>
    <property type="match status" value="1"/>
</dbReference>
<feature type="transmembrane region" description="Helical" evidence="8">
    <location>
        <begin position="358"/>
        <end position="388"/>
    </location>
</feature>
<keyword evidence="3" id="KW-0813">Transport</keyword>
<accession>A0A6J4NZH6</accession>
<protein>
    <submittedName>
        <fullName evidence="10">Na+/H+ antiporter NhaD and related arsenite permeases</fullName>
    </submittedName>
</protein>
<dbReference type="GO" id="GO:0015105">
    <property type="term" value="F:arsenite transmembrane transporter activity"/>
    <property type="evidence" value="ECO:0007669"/>
    <property type="project" value="InterPro"/>
</dbReference>
<feature type="transmembrane region" description="Helical" evidence="8">
    <location>
        <begin position="170"/>
        <end position="192"/>
    </location>
</feature>
<dbReference type="InterPro" id="IPR004680">
    <property type="entry name" value="Cit_transptr-like_dom"/>
</dbReference>
<dbReference type="PANTHER" id="PTHR43568:SF1">
    <property type="entry name" value="P PROTEIN"/>
    <property type="match status" value="1"/>
</dbReference>
<dbReference type="Pfam" id="PF03600">
    <property type="entry name" value="CitMHS"/>
    <property type="match status" value="1"/>
</dbReference>
<dbReference type="AlphaFoldDB" id="A0A6J4NZH6"/>